<dbReference type="Proteomes" id="UP000008957">
    <property type="component" value="Chromosome"/>
</dbReference>
<dbReference type="RefSeq" id="WP_015556067.1">
    <property type="nucleotide sequence ID" value="NC_021038.1"/>
</dbReference>
<dbReference type="EMBL" id="FP929056">
    <property type="protein sequence ID" value="CBL27920.1"/>
    <property type="molecule type" value="Genomic_DNA"/>
</dbReference>
<evidence type="ECO:0000313" key="1">
    <source>
        <dbReference type="EMBL" id="CBL27920.1"/>
    </source>
</evidence>
<reference evidence="1 2" key="2">
    <citation type="submission" date="2010-03" db="EMBL/GenBank/DDBJ databases">
        <authorList>
            <person name="Pajon A."/>
        </authorList>
    </citation>
    <scope>NUCLEOTIDE SEQUENCE [LARGE SCALE GENOMIC DNA]</scope>
    <source>
        <strain evidence="1 2">SGP1</strain>
    </source>
</reference>
<dbReference type="KEGG" id="sbr:SY1_05010"/>
<sequence length="129" mass="14405">MTPTRCDPQAPRPEEVLRDRLLLYVRALRLPPREGLELVLKTMDELCPSGTSETLPAHAEDCDMKTAMEALRALCADRGLLPDADALPVPVPPYNRGSMPPARISMTRGGFSLRGLIRRLRRSEEGRTR</sequence>
<dbReference type="AlphaFoldDB" id="A0AB94IVX7"/>
<gene>
    <name evidence="1" type="ORF">SY1_05010</name>
</gene>
<reference evidence="2" key="1">
    <citation type="submission" date="2010-03" db="EMBL/GenBank/DDBJ databases">
        <title>The genome sequence of Synergistetes sp. SGP1.</title>
        <authorList>
            <consortium name="metaHIT consortium -- http://www.metahit.eu/"/>
            <person name="Pajon A."/>
            <person name="Turner K."/>
            <person name="Parkhill J."/>
            <person name="Wade W."/>
            <person name="Vartoukian S."/>
        </authorList>
    </citation>
    <scope>NUCLEOTIDE SEQUENCE [LARGE SCALE GENOMIC DNA]</scope>
    <source>
        <strain evidence="2">SGP1</strain>
    </source>
</reference>
<protein>
    <submittedName>
        <fullName evidence="1">Uncharacterized protein</fullName>
    </submittedName>
</protein>
<keyword evidence="2" id="KW-1185">Reference proteome</keyword>
<name>A0AB94IVX7_9BACT</name>
<organism evidence="1 2">
    <name type="scientific">Fretibacterium fastidiosum</name>
    <dbReference type="NCBI Taxonomy" id="651822"/>
    <lineage>
        <taxon>Bacteria</taxon>
        <taxon>Thermotogati</taxon>
        <taxon>Synergistota</taxon>
        <taxon>Synergistia</taxon>
        <taxon>Synergistales</taxon>
        <taxon>Aminobacteriaceae</taxon>
        <taxon>Fretibacterium</taxon>
    </lineage>
</organism>
<proteinExistence type="predicted"/>
<evidence type="ECO:0000313" key="2">
    <source>
        <dbReference type="Proteomes" id="UP000008957"/>
    </source>
</evidence>
<accession>A0AB94IVX7</accession>